<feature type="compositionally biased region" description="Polar residues" evidence="2">
    <location>
        <begin position="172"/>
        <end position="189"/>
    </location>
</feature>
<feature type="coiled-coil region" evidence="1">
    <location>
        <begin position="459"/>
        <end position="563"/>
    </location>
</feature>
<feature type="coiled-coil region" evidence="1">
    <location>
        <begin position="189"/>
        <end position="244"/>
    </location>
</feature>
<protein>
    <submittedName>
        <fullName evidence="3">Uncharacterized protein</fullName>
    </submittedName>
</protein>
<accession>A0A3N4HE90</accession>
<keyword evidence="4" id="KW-1185">Reference proteome</keyword>
<dbReference type="GO" id="GO:0000146">
    <property type="term" value="F:microfilament motor activity"/>
    <property type="evidence" value="ECO:0007669"/>
    <property type="project" value="TreeGrafter"/>
</dbReference>
<name>A0A3N4HE90_ASCIM</name>
<evidence type="ECO:0000256" key="2">
    <source>
        <dbReference type="SAM" id="MobiDB-lite"/>
    </source>
</evidence>
<dbReference type="GO" id="GO:0051015">
    <property type="term" value="F:actin filament binding"/>
    <property type="evidence" value="ECO:0007669"/>
    <property type="project" value="TreeGrafter"/>
</dbReference>
<organism evidence="3 4">
    <name type="scientific">Ascobolus immersus RN42</name>
    <dbReference type="NCBI Taxonomy" id="1160509"/>
    <lineage>
        <taxon>Eukaryota</taxon>
        <taxon>Fungi</taxon>
        <taxon>Dikarya</taxon>
        <taxon>Ascomycota</taxon>
        <taxon>Pezizomycotina</taxon>
        <taxon>Pezizomycetes</taxon>
        <taxon>Pezizales</taxon>
        <taxon>Ascobolaceae</taxon>
        <taxon>Ascobolus</taxon>
    </lineage>
</organism>
<dbReference type="EMBL" id="ML119922">
    <property type="protein sequence ID" value="RPA71516.1"/>
    <property type="molecule type" value="Genomic_DNA"/>
</dbReference>
<dbReference type="AlphaFoldDB" id="A0A3N4HE90"/>
<evidence type="ECO:0000313" key="4">
    <source>
        <dbReference type="Proteomes" id="UP000275078"/>
    </source>
</evidence>
<evidence type="ECO:0000313" key="3">
    <source>
        <dbReference type="EMBL" id="RPA71516.1"/>
    </source>
</evidence>
<feature type="region of interest" description="Disordered" evidence="2">
    <location>
        <begin position="612"/>
        <end position="639"/>
    </location>
</feature>
<evidence type="ECO:0000256" key="1">
    <source>
        <dbReference type="SAM" id="Coils"/>
    </source>
</evidence>
<dbReference type="GO" id="GO:0005737">
    <property type="term" value="C:cytoplasm"/>
    <property type="evidence" value="ECO:0007669"/>
    <property type="project" value="TreeGrafter"/>
</dbReference>
<dbReference type="GO" id="GO:0016460">
    <property type="term" value="C:myosin II complex"/>
    <property type="evidence" value="ECO:0007669"/>
    <property type="project" value="TreeGrafter"/>
</dbReference>
<feature type="coiled-coil region" evidence="1">
    <location>
        <begin position="284"/>
        <end position="430"/>
    </location>
</feature>
<dbReference type="PANTHER" id="PTHR45615">
    <property type="entry name" value="MYOSIN HEAVY CHAIN, NON-MUSCLE"/>
    <property type="match status" value="1"/>
</dbReference>
<feature type="compositionally biased region" description="Polar residues" evidence="2">
    <location>
        <begin position="112"/>
        <end position="145"/>
    </location>
</feature>
<feature type="region of interest" description="Disordered" evidence="2">
    <location>
        <begin position="56"/>
        <end position="189"/>
    </location>
</feature>
<proteinExistence type="predicted"/>
<sequence length="639" mass="71495">MPPKAPASKLTRAQLLAIKNIWEEKGLPAKEDTRGIDELVKEVGGNASFKDVKMPIATFANKERPQGGRLSMESQTSSNKSQHGRSATKNRAASLTPKRAPELIGPDGFGVDSQTGRRIRQRPSSGQSQNGLMSTPMATPNSSPRMQPFANRPASNTIHSQQQQPTPLSPTGYHTLTPRQTLRDLSSQSQKESQDLIRLRTENELLNKELRVQKTHVSHLELAIVASESEYEDLLAKKTKLAAEAKKFAADSEELSKDLEQLTGDNQVLGSKLEGAELRLKRQAEKQKELAAVQEAKIEELNKQISEMSEAMSEVEDLRTKIQTLEIDLEAVGQSYRSLQHMKFIADNEIKHQTGQISNQAREIERLKARIEKDRKDEEANAKEWKEALEAAHSLTSKAEKKLKLVNSSLDDTKEKLTEANDKITALEKDGASKDAELGSLKSRLLNSKDASGVMKAKLDAALQEKEEVELKCSELEKAVKKSEETHVGLNVRVAALEAEEKSLKNKVEKLKENEEKLNGELTAAYNDKHMFFDQLGDANLEKTQLELRNQDLEARVALLNSTRYRKRVRALPLGLAPPPNPNRPLPIRTPRMTEQERAVALEDEGARLIFHPKATHEDFNRPADGSRQLRQRPLPRRV</sequence>
<gene>
    <name evidence="3" type="ORF">BJ508DRAFT_335960</name>
</gene>
<feature type="compositionally biased region" description="Polar residues" evidence="2">
    <location>
        <begin position="72"/>
        <end position="81"/>
    </location>
</feature>
<dbReference type="Proteomes" id="UP000275078">
    <property type="component" value="Unassembled WGS sequence"/>
</dbReference>
<dbReference type="SUPFAM" id="SSF57997">
    <property type="entry name" value="Tropomyosin"/>
    <property type="match status" value="1"/>
</dbReference>
<reference evidence="3 4" key="1">
    <citation type="journal article" date="2018" name="Nat. Ecol. Evol.">
        <title>Pezizomycetes genomes reveal the molecular basis of ectomycorrhizal truffle lifestyle.</title>
        <authorList>
            <person name="Murat C."/>
            <person name="Payen T."/>
            <person name="Noel B."/>
            <person name="Kuo A."/>
            <person name="Morin E."/>
            <person name="Chen J."/>
            <person name="Kohler A."/>
            <person name="Krizsan K."/>
            <person name="Balestrini R."/>
            <person name="Da Silva C."/>
            <person name="Montanini B."/>
            <person name="Hainaut M."/>
            <person name="Levati E."/>
            <person name="Barry K.W."/>
            <person name="Belfiori B."/>
            <person name="Cichocki N."/>
            <person name="Clum A."/>
            <person name="Dockter R.B."/>
            <person name="Fauchery L."/>
            <person name="Guy J."/>
            <person name="Iotti M."/>
            <person name="Le Tacon F."/>
            <person name="Lindquist E.A."/>
            <person name="Lipzen A."/>
            <person name="Malagnac F."/>
            <person name="Mello A."/>
            <person name="Molinier V."/>
            <person name="Miyauchi S."/>
            <person name="Poulain J."/>
            <person name="Riccioni C."/>
            <person name="Rubini A."/>
            <person name="Sitrit Y."/>
            <person name="Splivallo R."/>
            <person name="Traeger S."/>
            <person name="Wang M."/>
            <person name="Zifcakova L."/>
            <person name="Wipf D."/>
            <person name="Zambonelli A."/>
            <person name="Paolocci F."/>
            <person name="Nowrousian M."/>
            <person name="Ottonello S."/>
            <person name="Baldrian P."/>
            <person name="Spatafora J.W."/>
            <person name="Henrissat B."/>
            <person name="Nagy L.G."/>
            <person name="Aury J.M."/>
            <person name="Wincker P."/>
            <person name="Grigoriev I.V."/>
            <person name="Bonfante P."/>
            <person name="Martin F.M."/>
        </authorList>
    </citation>
    <scope>NUCLEOTIDE SEQUENCE [LARGE SCALE GENOMIC DNA]</scope>
    <source>
        <strain evidence="3 4">RN42</strain>
    </source>
</reference>
<dbReference type="GO" id="GO:0032982">
    <property type="term" value="C:myosin filament"/>
    <property type="evidence" value="ECO:0007669"/>
    <property type="project" value="TreeGrafter"/>
</dbReference>
<dbReference type="PANTHER" id="PTHR45615:SF40">
    <property type="entry name" value="MYOSIN HEAVY CHAIN, NON-MUSCLE"/>
    <property type="match status" value="1"/>
</dbReference>
<keyword evidence="1" id="KW-0175">Coiled coil</keyword>
<feature type="compositionally biased region" description="Basic residues" evidence="2">
    <location>
        <begin position="630"/>
        <end position="639"/>
    </location>
</feature>